<dbReference type="Proteomes" id="UP000255334">
    <property type="component" value="Unassembled WGS sequence"/>
</dbReference>
<reference evidence="2 3" key="1">
    <citation type="submission" date="2018-07" db="EMBL/GenBank/DDBJ databases">
        <title>Dyella monticola sp. nov. and Dyella psychrodurans sp. nov. isolated from monsoon evergreen broad-leaved forest soil of Dinghu Mountain, China.</title>
        <authorList>
            <person name="Gao Z."/>
            <person name="Qiu L."/>
        </authorList>
    </citation>
    <scope>NUCLEOTIDE SEQUENCE [LARGE SCALE GENOMIC DNA]</scope>
    <source>
        <strain evidence="2 3">4MSK11</strain>
    </source>
</reference>
<proteinExistence type="predicted"/>
<dbReference type="RefSeq" id="WP_115478557.1">
    <property type="nucleotide sequence ID" value="NZ_QRBF01000005.1"/>
</dbReference>
<keyword evidence="3" id="KW-1185">Reference proteome</keyword>
<protein>
    <submittedName>
        <fullName evidence="2">Uncharacterized protein</fullName>
    </submittedName>
</protein>
<evidence type="ECO:0000256" key="1">
    <source>
        <dbReference type="SAM" id="Phobius"/>
    </source>
</evidence>
<feature type="transmembrane region" description="Helical" evidence="1">
    <location>
        <begin position="121"/>
        <end position="140"/>
    </location>
</feature>
<dbReference type="EMBL" id="QRBF01000005">
    <property type="protein sequence ID" value="RDS82383.1"/>
    <property type="molecule type" value="Genomic_DNA"/>
</dbReference>
<keyword evidence="1" id="KW-1133">Transmembrane helix</keyword>
<feature type="transmembrane region" description="Helical" evidence="1">
    <location>
        <begin position="7"/>
        <end position="29"/>
    </location>
</feature>
<evidence type="ECO:0000313" key="3">
    <source>
        <dbReference type="Proteomes" id="UP000255334"/>
    </source>
</evidence>
<keyword evidence="1" id="KW-0472">Membrane</keyword>
<gene>
    <name evidence="2" type="ORF">DWU99_13280</name>
</gene>
<comment type="caution">
    <text evidence="2">The sequence shown here is derived from an EMBL/GenBank/DDBJ whole genome shotgun (WGS) entry which is preliminary data.</text>
</comment>
<accession>A0A370X1U6</accession>
<organism evidence="2 3">
    <name type="scientific">Dyella psychrodurans</name>
    <dbReference type="NCBI Taxonomy" id="1927960"/>
    <lineage>
        <taxon>Bacteria</taxon>
        <taxon>Pseudomonadati</taxon>
        <taxon>Pseudomonadota</taxon>
        <taxon>Gammaproteobacteria</taxon>
        <taxon>Lysobacterales</taxon>
        <taxon>Rhodanobacteraceae</taxon>
        <taxon>Dyella</taxon>
    </lineage>
</organism>
<feature type="transmembrane region" description="Helical" evidence="1">
    <location>
        <begin position="64"/>
        <end position="85"/>
    </location>
</feature>
<evidence type="ECO:0000313" key="2">
    <source>
        <dbReference type="EMBL" id="RDS82383.1"/>
    </source>
</evidence>
<keyword evidence="1" id="KW-0812">Transmembrane</keyword>
<dbReference type="AlphaFoldDB" id="A0A370X1U6"/>
<name>A0A370X1U6_9GAMM</name>
<dbReference type="OrthoDB" id="5959462at2"/>
<sequence length="143" mass="15609">MILQRVLGELFALICAVMLGLAAGAIWLVPVVMVRRPLPELAVPAGWILAFAIRQWVHGRKWNVLLLAWLATALACVYVRVLAVATDVADMMGFGMVEAMRTAGYSMLMDLARMGITPRDIYWDVAGLIVAAIVSLRSAAKKN</sequence>